<evidence type="ECO:0000313" key="2">
    <source>
        <dbReference type="Proteomes" id="UP001500689"/>
    </source>
</evidence>
<sequence length="124" mass="12929">MRVRSSTRTPDNGFSTGQGLGFAVADLGDLHDRAGGEVAAVRVCRPLLPGADDTAACTGGGDGVFEVVRLPLPHRGLHGGGRGLAAEHVEDAPFEVGQVEVRQKPAVVGGLPWLGERNHAFDLR</sequence>
<dbReference type="Proteomes" id="UP001500689">
    <property type="component" value="Unassembled WGS sequence"/>
</dbReference>
<evidence type="ECO:0000313" key="1">
    <source>
        <dbReference type="EMBL" id="GAA3543799.1"/>
    </source>
</evidence>
<dbReference type="EMBL" id="BAAAZN010000005">
    <property type="protein sequence ID" value="GAA3543799.1"/>
    <property type="molecule type" value="Genomic_DNA"/>
</dbReference>
<name>A0ABP6W4U0_9PSEU</name>
<accession>A0ABP6W4U0</accession>
<proteinExistence type="predicted"/>
<gene>
    <name evidence="1" type="ORF">GCM10022222_29330</name>
</gene>
<keyword evidence="2" id="KW-1185">Reference proteome</keyword>
<organism evidence="1 2">
    <name type="scientific">Amycolatopsis ultiminotia</name>
    <dbReference type="NCBI Taxonomy" id="543629"/>
    <lineage>
        <taxon>Bacteria</taxon>
        <taxon>Bacillati</taxon>
        <taxon>Actinomycetota</taxon>
        <taxon>Actinomycetes</taxon>
        <taxon>Pseudonocardiales</taxon>
        <taxon>Pseudonocardiaceae</taxon>
        <taxon>Amycolatopsis</taxon>
    </lineage>
</organism>
<comment type="caution">
    <text evidence="1">The sequence shown here is derived from an EMBL/GenBank/DDBJ whole genome shotgun (WGS) entry which is preliminary data.</text>
</comment>
<protein>
    <submittedName>
        <fullName evidence="1">Uncharacterized protein</fullName>
    </submittedName>
</protein>
<reference evidence="2" key="1">
    <citation type="journal article" date="2019" name="Int. J. Syst. Evol. Microbiol.">
        <title>The Global Catalogue of Microorganisms (GCM) 10K type strain sequencing project: providing services to taxonomists for standard genome sequencing and annotation.</title>
        <authorList>
            <consortium name="The Broad Institute Genomics Platform"/>
            <consortium name="The Broad Institute Genome Sequencing Center for Infectious Disease"/>
            <person name="Wu L."/>
            <person name="Ma J."/>
        </authorList>
    </citation>
    <scope>NUCLEOTIDE SEQUENCE [LARGE SCALE GENOMIC DNA]</scope>
    <source>
        <strain evidence="2">JCM 16898</strain>
    </source>
</reference>